<reference evidence="2" key="1">
    <citation type="submission" date="2023-03" db="EMBL/GenBank/DDBJ databases">
        <title>Massive genome expansion in bonnet fungi (Mycena s.s.) driven by repeated elements and novel gene families across ecological guilds.</title>
        <authorList>
            <consortium name="Lawrence Berkeley National Laboratory"/>
            <person name="Harder C.B."/>
            <person name="Miyauchi S."/>
            <person name="Viragh M."/>
            <person name="Kuo A."/>
            <person name="Thoen E."/>
            <person name="Andreopoulos B."/>
            <person name="Lu D."/>
            <person name="Skrede I."/>
            <person name="Drula E."/>
            <person name="Henrissat B."/>
            <person name="Morin E."/>
            <person name="Kohler A."/>
            <person name="Barry K."/>
            <person name="LaButti K."/>
            <person name="Morin E."/>
            <person name="Salamov A."/>
            <person name="Lipzen A."/>
            <person name="Mereny Z."/>
            <person name="Hegedus B."/>
            <person name="Baldrian P."/>
            <person name="Stursova M."/>
            <person name="Weitz H."/>
            <person name="Taylor A."/>
            <person name="Grigoriev I.V."/>
            <person name="Nagy L.G."/>
            <person name="Martin F."/>
            <person name="Kauserud H."/>
        </authorList>
    </citation>
    <scope>NUCLEOTIDE SEQUENCE</scope>
    <source>
        <strain evidence="2">9144</strain>
    </source>
</reference>
<gene>
    <name evidence="2" type="ORF">GGX14DRAFT_694958</name>
</gene>
<accession>A0AAD6VSL8</accession>
<protein>
    <submittedName>
        <fullName evidence="2">Uncharacterized protein</fullName>
    </submittedName>
</protein>
<evidence type="ECO:0000313" key="3">
    <source>
        <dbReference type="Proteomes" id="UP001219525"/>
    </source>
</evidence>
<name>A0AAD6VSL8_9AGAR</name>
<dbReference type="Proteomes" id="UP001219525">
    <property type="component" value="Unassembled WGS sequence"/>
</dbReference>
<feature type="region of interest" description="Disordered" evidence="1">
    <location>
        <begin position="195"/>
        <end position="259"/>
    </location>
</feature>
<evidence type="ECO:0000313" key="2">
    <source>
        <dbReference type="EMBL" id="KAJ7220643.1"/>
    </source>
</evidence>
<dbReference type="EMBL" id="JARJCW010000009">
    <property type="protein sequence ID" value="KAJ7220643.1"/>
    <property type="molecule type" value="Genomic_DNA"/>
</dbReference>
<comment type="caution">
    <text evidence="2">The sequence shown here is derived from an EMBL/GenBank/DDBJ whole genome shotgun (WGS) entry which is preliminary data.</text>
</comment>
<evidence type="ECO:0000256" key="1">
    <source>
        <dbReference type="SAM" id="MobiDB-lite"/>
    </source>
</evidence>
<feature type="compositionally biased region" description="Basic and acidic residues" evidence="1">
    <location>
        <begin position="211"/>
        <end position="225"/>
    </location>
</feature>
<keyword evidence="3" id="KW-1185">Reference proteome</keyword>
<dbReference type="AlphaFoldDB" id="A0AAD6VSL8"/>
<organism evidence="2 3">
    <name type="scientific">Mycena pura</name>
    <dbReference type="NCBI Taxonomy" id="153505"/>
    <lineage>
        <taxon>Eukaryota</taxon>
        <taxon>Fungi</taxon>
        <taxon>Dikarya</taxon>
        <taxon>Basidiomycota</taxon>
        <taxon>Agaricomycotina</taxon>
        <taxon>Agaricomycetes</taxon>
        <taxon>Agaricomycetidae</taxon>
        <taxon>Agaricales</taxon>
        <taxon>Marasmiineae</taxon>
        <taxon>Mycenaceae</taxon>
        <taxon>Mycena</taxon>
    </lineage>
</organism>
<proteinExistence type="predicted"/>
<sequence length="259" mass="28304">MAHGRPARVEDRHASVKVVSLTNSDIALPFGNNLTCAAFQKENDLALFSAELDLDVPCATTFVNAPLAVQDMLPKLPNLRNLHVKPGLIRGHPAWYTYDRASIKMILELWRIVRGQKHGVLVWAEVAPLHRFVTLILLSPPRRKAGKGAVDTAVLRAAHGLLPLLIRHPQAPATLHGMSGGWGVRHVIAPRYTDGQNDDVLHNEASPDSDVYNKTDLGRESRRAPDTALPAHIGTLCTRPGPQGSESLPPLVANMRTED</sequence>